<organism evidence="5 6">
    <name type="scientific">Desulfomarina profundi</name>
    <dbReference type="NCBI Taxonomy" id="2772557"/>
    <lineage>
        <taxon>Bacteria</taxon>
        <taxon>Pseudomonadati</taxon>
        <taxon>Thermodesulfobacteriota</taxon>
        <taxon>Desulfobulbia</taxon>
        <taxon>Desulfobulbales</taxon>
        <taxon>Desulfobulbaceae</taxon>
        <taxon>Desulfomarina</taxon>
    </lineage>
</organism>
<dbReference type="KEGG" id="dbk:DGMP_19770"/>
<accession>A0A8D5FT76</accession>
<dbReference type="PROSITE" id="PS01231">
    <property type="entry name" value="TRMA_2"/>
    <property type="match status" value="1"/>
</dbReference>
<dbReference type="PANTHER" id="PTHR11061:SF30">
    <property type="entry name" value="TRNA (URACIL(54)-C(5))-METHYLTRANSFERASE"/>
    <property type="match status" value="1"/>
</dbReference>
<evidence type="ECO:0000313" key="6">
    <source>
        <dbReference type="Proteomes" id="UP000826725"/>
    </source>
</evidence>
<feature type="active site" description="Nucleophile" evidence="4">
    <location>
        <position position="18"/>
    </location>
</feature>
<reference evidence="5" key="1">
    <citation type="submission" date="2020-09" db="EMBL/GenBank/DDBJ databases">
        <title>Desulfogranum mesoprofundum gen. nov., sp. nov., a novel mesophilic, sulfate-reducing chemolithoautotroph isolated from a deep-sea hydrothermal vent chimney in the Suiyo Seamount.</title>
        <authorList>
            <person name="Hashimoto Y."/>
            <person name="Nakagawa S."/>
        </authorList>
    </citation>
    <scope>NUCLEOTIDE SEQUENCE</scope>
    <source>
        <strain evidence="5">KT2</strain>
    </source>
</reference>
<keyword evidence="1 4" id="KW-0489">Methyltransferase</keyword>
<dbReference type="PROSITE" id="PS51687">
    <property type="entry name" value="SAM_MT_RNA_M5U"/>
    <property type="match status" value="1"/>
</dbReference>
<dbReference type="GO" id="GO:0070475">
    <property type="term" value="P:rRNA base methylation"/>
    <property type="evidence" value="ECO:0007669"/>
    <property type="project" value="TreeGrafter"/>
</dbReference>
<dbReference type="PANTHER" id="PTHR11061">
    <property type="entry name" value="RNA M5U METHYLTRANSFERASE"/>
    <property type="match status" value="1"/>
</dbReference>
<name>A0A8D5FT76_9BACT</name>
<evidence type="ECO:0000256" key="2">
    <source>
        <dbReference type="ARBA" id="ARBA00022679"/>
    </source>
</evidence>
<dbReference type="AlphaFoldDB" id="A0A8D5FT76"/>
<dbReference type="Pfam" id="PF05958">
    <property type="entry name" value="tRNA_U5-meth_tr"/>
    <property type="match status" value="1"/>
</dbReference>
<evidence type="ECO:0000256" key="3">
    <source>
        <dbReference type="ARBA" id="ARBA00022691"/>
    </source>
</evidence>
<comment type="caution">
    <text evidence="4">Lacks conserved residue(s) required for the propagation of feature annotation.</text>
</comment>
<keyword evidence="3 4" id="KW-0949">S-adenosyl-L-methionine</keyword>
<evidence type="ECO:0000256" key="1">
    <source>
        <dbReference type="ARBA" id="ARBA00022603"/>
    </source>
</evidence>
<dbReference type="Proteomes" id="UP000826725">
    <property type="component" value="Chromosome"/>
</dbReference>
<comment type="similarity">
    <text evidence="4">Belongs to the class I-like SAM-binding methyltransferase superfamily. RNA M5U methyltransferase family.</text>
</comment>
<keyword evidence="2 4" id="KW-0808">Transferase</keyword>
<dbReference type="InterPro" id="IPR030391">
    <property type="entry name" value="MeTrfase_TrmA_CS"/>
</dbReference>
<protein>
    <submittedName>
        <fullName evidence="5">Uncharacterized protein</fullName>
    </submittedName>
</protein>
<gene>
    <name evidence="5" type="ORF">DGMP_19770</name>
</gene>
<evidence type="ECO:0000313" key="5">
    <source>
        <dbReference type="EMBL" id="BCL61284.1"/>
    </source>
</evidence>
<proteinExistence type="inferred from homology"/>
<keyword evidence="6" id="KW-1185">Reference proteome</keyword>
<evidence type="ECO:0000256" key="4">
    <source>
        <dbReference type="PROSITE-ProRule" id="PRU01024"/>
    </source>
</evidence>
<dbReference type="GO" id="GO:0070041">
    <property type="term" value="F:rRNA (uridine-C5-)-methyltransferase activity"/>
    <property type="evidence" value="ECO:0007669"/>
    <property type="project" value="TreeGrafter"/>
</dbReference>
<dbReference type="EMBL" id="AP024086">
    <property type="protein sequence ID" value="BCL61284.1"/>
    <property type="molecule type" value="Genomic_DNA"/>
</dbReference>
<dbReference type="InterPro" id="IPR010280">
    <property type="entry name" value="U5_MeTrfase_fam"/>
</dbReference>
<sequence>MIKEIAVLTRKRLIYISCDPATLCRDLADLCHAGFTVETIQPVDMFPQTHHIETVVSLQK</sequence>